<dbReference type="Proteomes" id="UP000887580">
    <property type="component" value="Unplaced"/>
</dbReference>
<sequence>MTTNCGGEDPLFLKQIISRYETEEDDFLREIESMQQCANTDTSDDFVEESPVL</sequence>
<accession>A0AC35GGP1</accession>
<dbReference type="WBParaSite" id="PS1159_v2.g521.t1">
    <property type="protein sequence ID" value="PS1159_v2.g521.t1"/>
    <property type="gene ID" value="PS1159_v2.g521"/>
</dbReference>
<evidence type="ECO:0000313" key="2">
    <source>
        <dbReference type="WBParaSite" id="PS1159_v2.g521.t1"/>
    </source>
</evidence>
<evidence type="ECO:0000313" key="1">
    <source>
        <dbReference type="Proteomes" id="UP000887580"/>
    </source>
</evidence>
<reference evidence="2" key="1">
    <citation type="submission" date="2022-11" db="UniProtKB">
        <authorList>
            <consortium name="WormBaseParasite"/>
        </authorList>
    </citation>
    <scope>IDENTIFICATION</scope>
</reference>
<protein>
    <submittedName>
        <fullName evidence="2">Uncharacterized protein</fullName>
    </submittedName>
</protein>
<proteinExistence type="predicted"/>
<organism evidence="1 2">
    <name type="scientific">Panagrolaimus sp. PS1159</name>
    <dbReference type="NCBI Taxonomy" id="55785"/>
    <lineage>
        <taxon>Eukaryota</taxon>
        <taxon>Metazoa</taxon>
        <taxon>Ecdysozoa</taxon>
        <taxon>Nematoda</taxon>
        <taxon>Chromadorea</taxon>
        <taxon>Rhabditida</taxon>
        <taxon>Tylenchina</taxon>
        <taxon>Panagrolaimomorpha</taxon>
        <taxon>Panagrolaimoidea</taxon>
        <taxon>Panagrolaimidae</taxon>
        <taxon>Panagrolaimus</taxon>
    </lineage>
</organism>
<name>A0AC35GGP1_9BILA</name>